<name>A0A1W5CSU1_9LECA</name>
<organism evidence="2 3">
    <name type="scientific">Lasallia pustulata</name>
    <dbReference type="NCBI Taxonomy" id="136370"/>
    <lineage>
        <taxon>Eukaryota</taxon>
        <taxon>Fungi</taxon>
        <taxon>Dikarya</taxon>
        <taxon>Ascomycota</taxon>
        <taxon>Pezizomycotina</taxon>
        <taxon>Lecanoromycetes</taxon>
        <taxon>OSLEUM clade</taxon>
        <taxon>Umbilicariomycetidae</taxon>
        <taxon>Umbilicariales</taxon>
        <taxon>Umbilicariaceae</taxon>
        <taxon>Lasallia</taxon>
    </lineage>
</organism>
<accession>A0A1W5CSU1</accession>
<evidence type="ECO:0000313" key="2">
    <source>
        <dbReference type="EMBL" id="SLM33926.1"/>
    </source>
</evidence>
<protein>
    <submittedName>
        <fullName evidence="2">Uncharacterized protein</fullName>
    </submittedName>
</protein>
<feature type="compositionally biased region" description="Basic and acidic residues" evidence="1">
    <location>
        <begin position="80"/>
        <end position="93"/>
    </location>
</feature>
<sequence>MASIPLLCNICPKDPKFSDISHLLTHVGSKGHLSHYFKLQVRSRQEPAAREQLDAYDRWYQDNDLEKRLSERMVLKDSKNAINREKAASDKSALKKSSRALRGKRDKPAKTEPNPVLDPQLSRQQPPSPMLSDEDQLAPAFDAALKHRLHIPRMQLWPTPTRPKSEQVGFHFSVPPTQSKMATTPDVAHSPRITEYDETVTSSPVQSFYPDPPLIMEEPYLGGPSTTSYFAGYDNTETKMDPTADDHKMDLMADEHVPEVVEDEVGGNNKLKGVYWPGMAIFDSASPDAKRKRNQKKDGSILEQMEHNAAMVEPIELIFTPHGDFQRSRIITGRVEDSSPFKEETPRPKRCCSKSKAFVLSELSINNPRGTRGKRALKTAIRQQRDHTFDLGNMSQRALTAFDSSPGIASTKTEGCYFTSIADEDTEWRLTFGDPKRERKRGIVVYDDNISHQPRMPAHIDGRAQAYPFVQHTGYSQHGPPHNQGMPLLTSGFHPSASMVGHSNAEGARTLRGPNVAYHRPVPAYLGRRANKENIEPVLDRSGRIDDAASSINGERRTQRYFSVEGSHTPHFFHALPPHMEFGAFQDSDFYGQSFNPLTLSYQQQTSAAYRHSPPPFTRRQATAAVVPLRKTTKADAVESIGQGYLRDDAGDETEDDNGRILFDDEAGWSS</sequence>
<evidence type="ECO:0000313" key="3">
    <source>
        <dbReference type="Proteomes" id="UP000192927"/>
    </source>
</evidence>
<keyword evidence="3" id="KW-1185">Reference proteome</keyword>
<proteinExistence type="predicted"/>
<feature type="region of interest" description="Disordered" evidence="1">
    <location>
        <begin position="80"/>
        <end position="134"/>
    </location>
</feature>
<feature type="region of interest" description="Disordered" evidence="1">
    <location>
        <begin position="647"/>
        <end position="671"/>
    </location>
</feature>
<dbReference type="AlphaFoldDB" id="A0A1W5CSU1"/>
<dbReference type="EMBL" id="FWEW01000166">
    <property type="protein sequence ID" value="SLM33926.1"/>
    <property type="molecule type" value="Genomic_DNA"/>
</dbReference>
<feature type="compositionally biased region" description="Basic residues" evidence="1">
    <location>
        <begin position="94"/>
        <end position="107"/>
    </location>
</feature>
<reference evidence="3" key="1">
    <citation type="submission" date="2017-03" db="EMBL/GenBank/DDBJ databases">
        <authorList>
            <person name="Sharma R."/>
            <person name="Thines M."/>
        </authorList>
    </citation>
    <scope>NUCLEOTIDE SEQUENCE [LARGE SCALE GENOMIC DNA]</scope>
</reference>
<evidence type="ECO:0000256" key="1">
    <source>
        <dbReference type="SAM" id="MobiDB-lite"/>
    </source>
</evidence>
<dbReference type="Proteomes" id="UP000192927">
    <property type="component" value="Unassembled WGS sequence"/>
</dbReference>